<evidence type="ECO:0000313" key="2">
    <source>
        <dbReference type="EMBL" id="GAL02973.1"/>
    </source>
</evidence>
<keyword evidence="2" id="KW-0436">Ligase</keyword>
<dbReference type="STRING" id="754436.JCM19237_5866"/>
<reference evidence="2 3" key="1">
    <citation type="journal article" date="2014" name="Genome Announc.">
        <title>Draft Genome Sequences of Two Vibrionaceae Species, Vibrio ponticus C121 and Photobacterium aphoticum C119, Isolated as Coral Reef Microbiota.</title>
        <authorList>
            <person name="Al-saari N."/>
            <person name="Meirelles P.M."/>
            <person name="Mino S."/>
            <person name="Suda W."/>
            <person name="Oshima K."/>
            <person name="Hattori M."/>
            <person name="Ohkuma M."/>
            <person name="Thompson F.L."/>
            <person name="Gomez-Gil B."/>
            <person name="Sawabe T."/>
            <person name="Sawabe T."/>
        </authorList>
    </citation>
    <scope>NUCLEOTIDE SEQUENCE [LARGE SCALE GENOMIC DNA]</scope>
    <source>
        <strain evidence="2 3">JCM 19237</strain>
    </source>
</reference>
<dbReference type="SUPFAM" id="SSF56059">
    <property type="entry name" value="Glutathione synthetase ATP-binding domain-like"/>
    <property type="match status" value="1"/>
</dbReference>
<sequence>MSGSSVGCYRVTNKDELTHAVNEAFTYSDQVLIEKAIKPRELEIAAYQYGDELVITKPGEVSCQMTSSTATKKSTVRQVYQPLWLRRAM</sequence>
<dbReference type="InterPro" id="IPR013815">
    <property type="entry name" value="ATP_grasp_subdomain_1"/>
</dbReference>
<dbReference type="GO" id="GO:0008716">
    <property type="term" value="F:D-alanine-D-alanine ligase activity"/>
    <property type="evidence" value="ECO:0007669"/>
    <property type="project" value="UniProtKB-EC"/>
</dbReference>
<dbReference type="GO" id="GO:0005524">
    <property type="term" value="F:ATP binding"/>
    <property type="evidence" value="ECO:0007669"/>
    <property type="project" value="InterPro"/>
</dbReference>
<gene>
    <name evidence="2" type="ORF">JCM19237_5866</name>
</gene>
<dbReference type="EMBL" id="BBMN01000001">
    <property type="protein sequence ID" value="GAL02973.1"/>
    <property type="molecule type" value="Genomic_DNA"/>
</dbReference>
<dbReference type="eggNOG" id="COG1181">
    <property type="taxonomic scope" value="Bacteria"/>
</dbReference>
<accession>A0A090QL72</accession>
<comment type="caution">
    <text evidence="2">The sequence shown here is derived from an EMBL/GenBank/DDBJ whole genome shotgun (WGS) entry which is preliminary data.</text>
</comment>
<dbReference type="Gene3D" id="3.30.470.20">
    <property type="entry name" value="ATP-grasp fold, B domain"/>
    <property type="match status" value="1"/>
</dbReference>
<protein>
    <submittedName>
        <fullName evidence="2">D-alanine-D-alanine ligase</fullName>
        <ecNumber evidence="2">6.3.2.4</ecNumber>
    </submittedName>
</protein>
<evidence type="ECO:0000313" key="3">
    <source>
        <dbReference type="Proteomes" id="UP000029227"/>
    </source>
</evidence>
<dbReference type="InterPro" id="IPR011095">
    <property type="entry name" value="Dala_Dala_lig_C"/>
</dbReference>
<dbReference type="Gene3D" id="3.30.1490.20">
    <property type="entry name" value="ATP-grasp fold, A domain"/>
    <property type="match status" value="1"/>
</dbReference>
<feature type="domain" description="D-alanine--D-alanine ligase C-terminal" evidence="1">
    <location>
        <begin position="2"/>
        <end position="64"/>
    </location>
</feature>
<name>A0A090QL72_9GAMM</name>
<dbReference type="EC" id="6.3.2.4" evidence="2"/>
<organism evidence="2 3">
    <name type="scientific">Photobacterium aphoticum</name>
    <dbReference type="NCBI Taxonomy" id="754436"/>
    <lineage>
        <taxon>Bacteria</taxon>
        <taxon>Pseudomonadati</taxon>
        <taxon>Pseudomonadota</taxon>
        <taxon>Gammaproteobacteria</taxon>
        <taxon>Vibrionales</taxon>
        <taxon>Vibrionaceae</taxon>
        <taxon>Photobacterium</taxon>
    </lineage>
</organism>
<dbReference type="Pfam" id="PF07478">
    <property type="entry name" value="Dala_Dala_lig_C"/>
    <property type="match status" value="1"/>
</dbReference>
<dbReference type="AlphaFoldDB" id="A0A090QL72"/>
<proteinExistence type="predicted"/>
<evidence type="ECO:0000259" key="1">
    <source>
        <dbReference type="Pfam" id="PF07478"/>
    </source>
</evidence>
<dbReference type="Proteomes" id="UP000029227">
    <property type="component" value="Unassembled WGS sequence"/>
</dbReference>